<dbReference type="Proteomes" id="UP001610444">
    <property type="component" value="Unassembled WGS sequence"/>
</dbReference>
<accession>A0ABR4LCN9</accession>
<reference evidence="2 3" key="1">
    <citation type="submission" date="2024-07" db="EMBL/GenBank/DDBJ databases">
        <title>Section-level genome sequencing and comparative genomics of Aspergillus sections Usti and Cavernicolus.</title>
        <authorList>
            <consortium name="Lawrence Berkeley National Laboratory"/>
            <person name="Nybo J.L."/>
            <person name="Vesth T.C."/>
            <person name="Theobald S."/>
            <person name="Frisvad J.C."/>
            <person name="Larsen T.O."/>
            <person name="Kjaerboelling I."/>
            <person name="Rothschild-Mancinelli K."/>
            <person name="Lyhne E.K."/>
            <person name="Kogle M.E."/>
            <person name="Barry K."/>
            <person name="Clum A."/>
            <person name="Na H."/>
            <person name="Ledsgaard L."/>
            <person name="Lin J."/>
            <person name="Lipzen A."/>
            <person name="Kuo A."/>
            <person name="Riley R."/>
            <person name="Mondo S."/>
            <person name="LaButti K."/>
            <person name="Haridas S."/>
            <person name="Pangalinan J."/>
            <person name="Salamov A.A."/>
            <person name="Simmons B.A."/>
            <person name="Magnuson J.K."/>
            <person name="Chen J."/>
            <person name="Drula E."/>
            <person name="Henrissat B."/>
            <person name="Wiebenga A."/>
            <person name="Lubbers R.J."/>
            <person name="Gomes A.C."/>
            <person name="Macurrencykelacurrency M.R."/>
            <person name="Stajich J."/>
            <person name="Grigoriev I.V."/>
            <person name="Mortensen U.H."/>
            <person name="De vries R.P."/>
            <person name="Baker S.E."/>
            <person name="Andersen M.R."/>
        </authorList>
    </citation>
    <scope>NUCLEOTIDE SEQUENCE [LARGE SCALE GENOMIC DNA]</scope>
    <source>
        <strain evidence="2 3">CBS 756.74</strain>
    </source>
</reference>
<protein>
    <submittedName>
        <fullName evidence="2">Uncharacterized protein</fullName>
    </submittedName>
</protein>
<name>A0ABR4LCN9_9EURO</name>
<sequence>MQYDQEKKTGSRVFNFCGLKRRLKKGEDINPVGRDFLSYYGIKWRRGNSKVWRIDTNNDGYTLPDYLDAMLLDYTLAMTPTDIDVAPVSVGMVLQLLLAEARQKMRINSPAQFEALCQLRGPFWSYNQVISLADTEGAQGDILDCALSCALWYGDPRYLETNCVVIQAEQPIISTNVECEGGLPVLGAMSMIQRNRRINRRANRDVYGIFTDGFIWMFHHVDKKHKYSSCVLNWNEGQRNVIEATQSSEVRSVWNRPQASLSEGRESMSHTADGEDVSSQSPNTEWFSKLERSVMQIFARRGDPKETLMVEEAFRVARSESQKPQLPKKAVTDMASEDLYDTFDLIQETGPTQVWDLAASELKGITKHLSHILTFWDKMLLYVEPSEMISAQLNIIMVSILAAKRREAYRLGTIETLASYKSLRWGSRANVETNLVVVQAKEFYHASSCVPQAITYMAILYHARKQAGRFNSPIYGLATDSWNWYFLRLDPDGVVSKHMVDWHTDPVEVVSHIHKIMDHAACLASMCSRTLT</sequence>
<evidence type="ECO:0000256" key="1">
    <source>
        <dbReference type="SAM" id="MobiDB-lite"/>
    </source>
</evidence>
<evidence type="ECO:0000313" key="2">
    <source>
        <dbReference type="EMBL" id="KAL2861899.1"/>
    </source>
</evidence>
<gene>
    <name evidence="2" type="ORF">BJX68DRAFT_260699</name>
</gene>
<feature type="region of interest" description="Disordered" evidence="1">
    <location>
        <begin position="253"/>
        <end position="282"/>
    </location>
</feature>
<dbReference type="GeneID" id="98159116"/>
<dbReference type="EMBL" id="JBFXLR010000001">
    <property type="protein sequence ID" value="KAL2861899.1"/>
    <property type="molecule type" value="Genomic_DNA"/>
</dbReference>
<keyword evidence="3" id="KW-1185">Reference proteome</keyword>
<evidence type="ECO:0000313" key="3">
    <source>
        <dbReference type="Proteomes" id="UP001610444"/>
    </source>
</evidence>
<proteinExistence type="predicted"/>
<organism evidence="2 3">
    <name type="scientific">Aspergillus pseudodeflectus</name>
    <dbReference type="NCBI Taxonomy" id="176178"/>
    <lineage>
        <taxon>Eukaryota</taxon>
        <taxon>Fungi</taxon>
        <taxon>Dikarya</taxon>
        <taxon>Ascomycota</taxon>
        <taxon>Pezizomycotina</taxon>
        <taxon>Eurotiomycetes</taxon>
        <taxon>Eurotiomycetidae</taxon>
        <taxon>Eurotiales</taxon>
        <taxon>Aspergillaceae</taxon>
        <taxon>Aspergillus</taxon>
        <taxon>Aspergillus subgen. Nidulantes</taxon>
    </lineage>
</organism>
<dbReference type="RefSeq" id="XP_070905989.1">
    <property type="nucleotide sequence ID" value="XM_071043952.1"/>
</dbReference>
<comment type="caution">
    <text evidence="2">The sequence shown here is derived from an EMBL/GenBank/DDBJ whole genome shotgun (WGS) entry which is preliminary data.</text>
</comment>